<sequence length="159" mass="18574">MASRTVPPQRRFDSPEQEAFLGLWRTFDRLRAMEEELFARYDLTPQQYNALRLLRASPDTLRTLDLSTRLVSRAPDTTRLLDKLAERQLIERHRPATNRREVRVGITAAGIALLDELQEPLRECHSRQLGHLTRTQLHDLTDLLRTARLPHEDADSSWR</sequence>
<dbReference type="Pfam" id="PF01047">
    <property type="entry name" value="MarR"/>
    <property type="match status" value="1"/>
</dbReference>
<accession>A0A6P2DBS4</accession>
<organism evidence="2 3">
    <name type="scientific">Gemmata massiliana</name>
    <dbReference type="NCBI Taxonomy" id="1210884"/>
    <lineage>
        <taxon>Bacteria</taxon>
        <taxon>Pseudomonadati</taxon>
        <taxon>Planctomycetota</taxon>
        <taxon>Planctomycetia</taxon>
        <taxon>Gemmatales</taxon>
        <taxon>Gemmataceae</taxon>
        <taxon>Gemmata</taxon>
    </lineage>
</organism>
<reference evidence="2 3" key="1">
    <citation type="submission" date="2019-05" db="EMBL/GenBank/DDBJ databases">
        <authorList>
            <consortium name="Science for Life Laboratories"/>
        </authorList>
    </citation>
    <scope>NUCLEOTIDE SEQUENCE [LARGE SCALE GENOMIC DNA]</scope>
    <source>
        <strain evidence="2">Soil9</strain>
    </source>
</reference>
<dbReference type="EMBL" id="LR593886">
    <property type="protein sequence ID" value="VTR98671.1"/>
    <property type="molecule type" value="Genomic_DNA"/>
</dbReference>
<dbReference type="KEGG" id="gms:SOIL9_01970"/>
<dbReference type="PROSITE" id="PS50995">
    <property type="entry name" value="HTH_MARR_2"/>
    <property type="match status" value="1"/>
</dbReference>
<protein>
    <recommendedName>
        <fullName evidence="1">HTH marR-type domain-containing protein</fullName>
    </recommendedName>
</protein>
<dbReference type="InterPro" id="IPR036388">
    <property type="entry name" value="WH-like_DNA-bd_sf"/>
</dbReference>
<dbReference type="RefSeq" id="WP_162671665.1">
    <property type="nucleotide sequence ID" value="NZ_LR593886.1"/>
</dbReference>
<dbReference type="GO" id="GO:0003700">
    <property type="term" value="F:DNA-binding transcription factor activity"/>
    <property type="evidence" value="ECO:0007669"/>
    <property type="project" value="InterPro"/>
</dbReference>
<dbReference type="AlphaFoldDB" id="A0A6P2DBS4"/>
<evidence type="ECO:0000313" key="2">
    <source>
        <dbReference type="EMBL" id="VTR98671.1"/>
    </source>
</evidence>
<dbReference type="GO" id="GO:0006950">
    <property type="term" value="P:response to stress"/>
    <property type="evidence" value="ECO:0007669"/>
    <property type="project" value="TreeGrafter"/>
</dbReference>
<keyword evidence="3" id="KW-1185">Reference proteome</keyword>
<dbReference type="PANTHER" id="PTHR33164">
    <property type="entry name" value="TRANSCRIPTIONAL REGULATOR, MARR FAMILY"/>
    <property type="match status" value="1"/>
</dbReference>
<proteinExistence type="predicted"/>
<dbReference type="SMART" id="SM00347">
    <property type="entry name" value="HTH_MARR"/>
    <property type="match status" value="1"/>
</dbReference>
<name>A0A6P2DBS4_9BACT</name>
<dbReference type="InterPro" id="IPR036390">
    <property type="entry name" value="WH_DNA-bd_sf"/>
</dbReference>
<dbReference type="SUPFAM" id="SSF46785">
    <property type="entry name" value="Winged helix' DNA-binding domain"/>
    <property type="match status" value="1"/>
</dbReference>
<evidence type="ECO:0000313" key="3">
    <source>
        <dbReference type="Proteomes" id="UP000464178"/>
    </source>
</evidence>
<evidence type="ECO:0000259" key="1">
    <source>
        <dbReference type="PROSITE" id="PS50995"/>
    </source>
</evidence>
<dbReference type="Proteomes" id="UP000464178">
    <property type="component" value="Chromosome"/>
</dbReference>
<feature type="domain" description="HTH marR-type" evidence="1">
    <location>
        <begin position="16"/>
        <end position="149"/>
    </location>
</feature>
<dbReference type="PANTHER" id="PTHR33164:SF101">
    <property type="entry name" value="TRANSCRIPTIONAL REPRESSOR MPRA"/>
    <property type="match status" value="1"/>
</dbReference>
<dbReference type="Gene3D" id="1.10.10.10">
    <property type="entry name" value="Winged helix-like DNA-binding domain superfamily/Winged helix DNA-binding domain"/>
    <property type="match status" value="1"/>
</dbReference>
<dbReference type="InterPro" id="IPR000835">
    <property type="entry name" value="HTH_MarR-typ"/>
</dbReference>
<gene>
    <name evidence="2" type="ORF">SOIL9_01970</name>
</gene>
<dbReference type="InterPro" id="IPR039422">
    <property type="entry name" value="MarR/SlyA-like"/>
</dbReference>